<evidence type="ECO:0000313" key="4">
    <source>
        <dbReference type="Proteomes" id="UP000295621"/>
    </source>
</evidence>
<sequence>MSGTEAGVGVGTGARIGAGTGARNGAGTGAGAGAGTGAGVGVGTGAGVEAGAGVEGGRDRLVDAVRAASLAVVVAGHWLMASVSVSSNGRIVGENALTSLAALRPATWVLQVMPLFFMAGGFANLTVWRRTVAAGGGPRDFVSTRLGRLWRPAAVFLAAVPVVAVVALAAGLPAGDALAVAGLLVQPLWFLAVYSGIIVVAPLLVRRHAAAPRTVLVLLALGAVAVDVVRLTGAPAGSAPGGSALFEAVPAVLPFANLALVWLFAHQLGVWYAEGRLIGVSRRRLWAVLAAAVAVLVLLTGPGPYPVSMVGLPGQLSNMSPPTVCVIVLSLAQGAAVLLARPRLLCGLDRPAVWAAVRRFGAVAMTVYLWHLLVLVAGFGVLLALDRPPPEPGGATWWLTRPAWLLALTLVLLAVVALVRRCGPRDRVPSRSPGRRDRT</sequence>
<feature type="transmembrane region" description="Helical" evidence="1">
    <location>
        <begin position="285"/>
        <end position="307"/>
    </location>
</feature>
<name>A0A4R4RH74_9ACTN</name>
<reference evidence="3 4" key="1">
    <citation type="submission" date="2019-02" db="EMBL/GenBank/DDBJ databases">
        <title>Draft genome sequences of novel Actinobacteria.</title>
        <authorList>
            <person name="Sahin N."/>
            <person name="Ay H."/>
            <person name="Saygin H."/>
        </authorList>
    </citation>
    <scope>NUCLEOTIDE SEQUENCE [LARGE SCALE GENOMIC DNA]</scope>
    <source>
        <strain evidence="3 4">KC603</strain>
    </source>
</reference>
<comment type="caution">
    <text evidence="3">The sequence shown here is derived from an EMBL/GenBank/DDBJ whole genome shotgun (WGS) entry which is preliminary data.</text>
</comment>
<evidence type="ECO:0000256" key="1">
    <source>
        <dbReference type="SAM" id="Phobius"/>
    </source>
</evidence>
<feature type="transmembrane region" description="Helical" evidence="1">
    <location>
        <begin position="319"/>
        <end position="340"/>
    </location>
</feature>
<dbReference type="InterPro" id="IPR002656">
    <property type="entry name" value="Acyl_transf_3_dom"/>
</dbReference>
<feature type="transmembrane region" description="Helical" evidence="1">
    <location>
        <begin position="178"/>
        <end position="203"/>
    </location>
</feature>
<feature type="transmembrane region" description="Helical" evidence="1">
    <location>
        <begin position="106"/>
        <end position="128"/>
    </location>
</feature>
<dbReference type="EMBL" id="SMKL01000060">
    <property type="protein sequence ID" value="TDC48189.1"/>
    <property type="molecule type" value="Genomic_DNA"/>
</dbReference>
<feature type="transmembrane region" description="Helical" evidence="1">
    <location>
        <begin position="360"/>
        <end position="383"/>
    </location>
</feature>
<organism evidence="3 4">
    <name type="scientific">Jiangella ureilytica</name>
    <dbReference type="NCBI Taxonomy" id="2530374"/>
    <lineage>
        <taxon>Bacteria</taxon>
        <taxon>Bacillati</taxon>
        <taxon>Actinomycetota</taxon>
        <taxon>Actinomycetes</taxon>
        <taxon>Jiangellales</taxon>
        <taxon>Jiangellaceae</taxon>
        <taxon>Jiangella</taxon>
    </lineage>
</organism>
<dbReference type="GO" id="GO:0016747">
    <property type="term" value="F:acyltransferase activity, transferring groups other than amino-acyl groups"/>
    <property type="evidence" value="ECO:0007669"/>
    <property type="project" value="InterPro"/>
</dbReference>
<feature type="transmembrane region" description="Helical" evidence="1">
    <location>
        <begin position="149"/>
        <end position="172"/>
    </location>
</feature>
<dbReference type="Proteomes" id="UP000295621">
    <property type="component" value="Unassembled WGS sequence"/>
</dbReference>
<feature type="transmembrane region" description="Helical" evidence="1">
    <location>
        <begin position="252"/>
        <end position="273"/>
    </location>
</feature>
<evidence type="ECO:0000259" key="2">
    <source>
        <dbReference type="Pfam" id="PF01757"/>
    </source>
</evidence>
<keyword evidence="1" id="KW-0812">Transmembrane</keyword>
<keyword evidence="3" id="KW-0012">Acyltransferase</keyword>
<feature type="transmembrane region" description="Helical" evidence="1">
    <location>
        <begin position="403"/>
        <end position="422"/>
    </location>
</feature>
<feature type="transmembrane region" description="Helical" evidence="1">
    <location>
        <begin position="215"/>
        <end position="232"/>
    </location>
</feature>
<dbReference type="Pfam" id="PF01757">
    <property type="entry name" value="Acyl_transf_3"/>
    <property type="match status" value="1"/>
</dbReference>
<gene>
    <name evidence="3" type="ORF">E1212_21965</name>
</gene>
<keyword evidence="1" id="KW-1133">Transmembrane helix</keyword>
<keyword evidence="1" id="KW-0472">Membrane</keyword>
<evidence type="ECO:0000313" key="3">
    <source>
        <dbReference type="EMBL" id="TDC48189.1"/>
    </source>
</evidence>
<dbReference type="OrthoDB" id="8206682at2"/>
<dbReference type="AlphaFoldDB" id="A0A4R4RH74"/>
<keyword evidence="3" id="KW-0808">Transferase</keyword>
<keyword evidence="4" id="KW-1185">Reference proteome</keyword>
<proteinExistence type="predicted"/>
<feature type="domain" description="Acyltransferase 3" evidence="2">
    <location>
        <begin position="62"/>
        <end position="419"/>
    </location>
</feature>
<protein>
    <submittedName>
        <fullName evidence="3">Acyltransferase</fullName>
    </submittedName>
</protein>
<accession>A0A4R4RH74</accession>